<dbReference type="SUPFAM" id="SSF54452">
    <property type="entry name" value="MHC antigen-recognition domain"/>
    <property type="match status" value="1"/>
</dbReference>
<dbReference type="EMBL" id="JAINUG010000090">
    <property type="protein sequence ID" value="KAJ8398367.1"/>
    <property type="molecule type" value="Genomic_DNA"/>
</dbReference>
<dbReference type="CDD" id="cd05767">
    <property type="entry name" value="IgC1_MHC_II_alpha"/>
    <property type="match status" value="1"/>
</dbReference>
<keyword evidence="17" id="KW-1185">Reference proteome</keyword>
<proteinExistence type="inferred from homology"/>
<feature type="domain" description="Ig-like" evidence="15">
    <location>
        <begin position="103"/>
        <end position="197"/>
    </location>
</feature>
<dbReference type="Proteomes" id="UP001221898">
    <property type="component" value="Unassembled WGS sequence"/>
</dbReference>
<dbReference type="GO" id="GO:0002504">
    <property type="term" value="P:antigen processing and presentation of peptide or polysaccharide antigen via MHC class II"/>
    <property type="evidence" value="ECO:0007669"/>
    <property type="project" value="UniProtKB-KW"/>
</dbReference>
<comment type="subcellular location">
    <subcellularLocation>
        <location evidence="1">Membrane</location>
        <topology evidence="1">Single-pass type I membrane protein</topology>
    </subcellularLocation>
</comment>
<keyword evidence="9" id="KW-1015">Disulfide bond</keyword>
<evidence type="ECO:0000256" key="2">
    <source>
        <dbReference type="ARBA" id="ARBA00007394"/>
    </source>
</evidence>
<keyword evidence="7" id="KW-1064">Adaptive immunity</keyword>
<dbReference type="SMART" id="SM00407">
    <property type="entry name" value="IGc1"/>
    <property type="match status" value="1"/>
</dbReference>
<dbReference type="SUPFAM" id="SSF48726">
    <property type="entry name" value="Immunoglobulin"/>
    <property type="match status" value="1"/>
</dbReference>
<keyword evidence="12" id="KW-0393">Immunoglobulin domain</keyword>
<keyword evidence="3 13" id="KW-0812">Transmembrane</keyword>
<dbReference type="PANTHER" id="PTHR19944">
    <property type="entry name" value="MHC CLASS II-RELATED"/>
    <property type="match status" value="1"/>
</dbReference>
<evidence type="ECO:0000256" key="8">
    <source>
        <dbReference type="ARBA" id="ARBA00023136"/>
    </source>
</evidence>
<dbReference type="AlphaFoldDB" id="A0AAD7WIN8"/>
<reference evidence="16" key="1">
    <citation type="journal article" date="2023" name="Science">
        <title>Genome structures resolve the early diversification of teleost fishes.</title>
        <authorList>
            <person name="Parey E."/>
            <person name="Louis A."/>
            <person name="Montfort J."/>
            <person name="Bouchez O."/>
            <person name="Roques C."/>
            <person name="Iampietro C."/>
            <person name="Lluch J."/>
            <person name="Castinel A."/>
            <person name="Donnadieu C."/>
            <person name="Desvignes T."/>
            <person name="Floi Bucao C."/>
            <person name="Jouanno E."/>
            <person name="Wen M."/>
            <person name="Mejri S."/>
            <person name="Dirks R."/>
            <person name="Jansen H."/>
            <person name="Henkel C."/>
            <person name="Chen W.J."/>
            <person name="Zahm M."/>
            <person name="Cabau C."/>
            <person name="Klopp C."/>
            <person name="Thompson A.W."/>
            <person name="Robinson-Rechavi M."/>
            <person name="Braasch I."/>
            <person name="Lecointre G."/>
            <person name="Bobe J."/>
            <person name="Postlethwait J.H."/>
            <person name="Berthelot C."/>
            <person name="Roest Crollius H."/>
            <person name="Guiguen Y."/>
        </authorList>
    </citation>
    <scope>NUCLEOTIDE SEQUENCE</scope>
    <source>
        <strain evidence="16">NC1722</strain>
    </source>
</reference>
<evidence type="ECO:0000256" key="13">
    <source>
        <dbReference type="SAM" id="Phobius"/>
    </source>
</evidence>
<evidence type="ECO:0000256" key="7">
    <source>
        <dbReference type="ARBA" id="ARBA00023130"/>
    </source>
</evidence>
<evidence type="ECO:0000313" key="16">
    <source>
        <dbReference type="EMBL" id="KAJ8398367.1"/>
    </source>
</evidence>
<evidence type="ECO:0000256" key="3">
    <source>
        <dbReference type="ARBA" id="ARBA00022692"/>
    </source>
</evidence>
<dbReference type="GO" id="GO:0002250">
    <property type="term" value="P:adaptive immune response"/>
    <property type="evidence" value="ECO:0007669"/>
    <property type="project" value="UniProtKB-KW"/>
</dbReference>
<accession>A0AAD7WIN8</accession>
<keyword evidence="5" id="KW-0391">Immunity</keyword>
<keyword evidence="10" id="KW-0325">Glycoprotein</keyword>
<feature type="signal peptide" evidence="14">
    <location>
        <begin position="1"/>
        <end position="22"/>
    </location>
</feature>
<comment type="similarity">
    <text evidence="2">Belongs to the MHC class II family.</text>
</comment>
<comment type="caution">
    <text evidence="16">The sequence shown here is derived from an EMBL/GenBank/DDBJ whole genome shotgun (WGS) entry which is preliminary data.</text>
</comment>
<feature type="chain" id="PRO_5041975963" description="Ig-like domain-containing protein" evidence="14">
    <location>
        <begin position="23"/>
        <end position="241"/>
    </location>
</feature>
<feature type="transmembrane region" description="Helical" evidence="13">
    <location>
        <begin position="217"/>
        <end position="235"/>
    </location>
</feature>
<dbReference type="InterPro" id="IPR003597">
    <property type="entry name" value="Ig_C1-set"/>
</dbReference>
<dbReference type="PANTHER" id="PTHR19944:SF86">
    <property type="entry name" value="HLA CLASS II HISTOCOMPATIBILITY ANTIGEN, DR ALPHA CHAIN"/>
    <property type="match status" value="1"/>
</dbReference>
<keyword evidence="8 13" id="KW-0472">Membrane</keyword>
<keyword evidence="11" id="KW-0491">MHC II</keyword>
<name>A0AAD7WIN8_9TELE</name>
<keyword evidence="6 13" id="KW-1133">Transmembrane helix</keyword>
<evidence type="ECO:0000256" key="4">
    <source>
        <dbReference type="ARBA" id="ARBA00022729"/>
    </source>
</evidence>
<evidence type="ECO:0000256" key="12">
    <source>
        <dbReference type="ARBA" id="ARBA00023319"/>
    </source>
</evidence>
<protein>
    <recommendedName>
        <fullName evidence="15">Ig-like domain-containing protein</fullName>
    </recommendedName>
</protein>
<dbReference type="Pfam" id="PF00993">
    <property type="entry name" value="MHC_II_alpha"/>
    <property type="match status" value="1"/>
</dbReference>
<evidence type="ECO:0000256" key="9">
    <source>
        <dbReference type="ARBA" id="ARBA00023157"/>
    </source>
</evidence>
<evidence type="ECO:0000256" key="10">
    <source>
        <dbReference type="ARBA" id="ARBA00023180"/>
    </source>
</evidence>
<evidence type="ECO:0000313" key="17">
    <source>
        <dbReference type="Proteomes" id="UP001221898"/>
    </source>
</evidence>
<dbReference type="InterPro" id="IPR001003">
    <property type="entry name" value="MHC_II_a_N"/>
</dbReference>
<sequence>MRICVFTAVLLGVVCMVSRPQGKHVMRILTFCQANVTDAEYDMEFDGDELFYVNPYNLSVVQRLPEFAQQWRPDPGLPSTVYEAVDTCKYNIPNCIVGEQYPPEVIEPPTSLVYTQREVEMGVPNTLICFVTDFHPTPVNVSWSKGEEPVREGVSETQYYSNDDFSFCLFSYLSFTPQEGDMYSCSVEHRGLEQPLTRLWEVGMQTDPEAAETVVCVGGLTVGMLGVAAGIFLIIKANKHS</sequence>
<keyword evidence="4 14" id="KW-0732">Signal</keyword>
<organism evidence="16 17">
    <name type="scientific">Aldrovandia affinis</name>
    <dbReference type="NCBI Taxonomy" id="143900"/>
    <lineage>
        <taxon>Eukaryota</taxon>
        <taxon>Metazoa</taxon>
        <taxon>Chordata</taxon>
        <taxon>Craniata</taxon>
        <taxon>Vertebrata</taxon>
        <taxon>Euteleostomi</taxon>
        <taxon>Actinopterygii</taxon>
        <taxon>Neopterygii</taxon>
        <taxon>Teleostei</taxon>
        <taxon>Notacanthiformes</taxon>
        <taxon>Halosauridae</taxon>
        <taxon>Aldrovandia</taxon>
    </lineage>
</organism>
<dbReference type="InterPro" id="IPR014745">
    <property type="entry name" value="MHC_II_a/b_N"/>
</dbReference>
<evidence type="ECO:0000256" key="11">
    <source>
        <dbReference type="ARBA" id="ARBA00023182"/>
    </source>
</evidence>
<dbReference type="Pfam" id="PF07654">
    <property type="entry name" value="C1-set"/>
    <property type="match status" value="1"/>
</dbReference>
<evidence type="ECO:0000259" key="15">
    <source>
        <dbReference type="PROSITE" id="PS50835"/>
    </source>
</evidence>
<dbReference type="Gene3D" id="2.60.40.10">
    <property type="entry name" value="Immunoglobulins"/>
    <property type="match status" value="1"/>
</dbReference>
<dbReference type="InterPro" id="IPR013783">
    <property type="entry name" value="Ig-like_fold"/>
</dbReference>
<dbReference type="InterPro" id="IPR003006">
    <property type="entry name" value="Ig/MHC_CS"/>
</dbReference>
<dbReference type="GO" id="GO:0042613">
    <property type="term" value="C:MHC class II protein complex"/>
    <property type="evidence" value="ECO:0007669"/>
    <property type="project" value="UniProtKB-KW"/>
</dbReference>
<dbReference type="PROSITE" id="PS50835">
    <property type="entry name" value="IG_LIKE"/>
    <property type="match status" value="1"/>
</dbReference>
<dbReference type="InterPro" id="IPR011162">
    <property type="entry name" value="MHC_I/II-like_Ag-recog"/>
</dbReference>
<dbReference type="InterPro" id="IPR007110">
    <property type="entry name" value="Ig-like_dom"/>
</dbReference>
<dbReference type="InterPro" id="IPR050160">
    <property type="entry name" value="MHC/Immunoglobulin"/>
</dbReference>
<dbReference type="PROSITE" id="PS00290">
    <property type="entry name" value="IG_MHC"/>
    <property type="match status" value="1"/>
</dbReference>
<evidence type="ECO:0000256" key="1">
    <source>
        <dbReference type="ARBA" id="ARBA00004479"/>
    </source>
</evidence>
<evidence type="ECO:0000256" key="5">
    <source>
        <dbReference type="ARBA" id="ARBA00022859"/>
    </source>
</evidence>
<evidence type="ECO:0000256" key="6">
    <source>
        <dbReference type="ARBA" id="ARBA00022989"/>
    </source>
</evidence>
<gene>
    <name evidence="16" type="ORF">AAFF_G00426220</name>
</gene>
<dbReference type="SMART" id="SM00920">
    <property type="entry name" value="MHC_II_alpha"/>
    <property type="match status" value="1"/>
</dbReference>
<dbReference type="Gene3D" id="3.10.320.10">
    <property type="entry name" value="Class II Histocompatibility Antigen, M Beta Chain, Chain B, domain 1"/>
    <property type="match status" value="1"/>
</dbReference>
<dbReference type="InterPro" id="IPR036179">
    <property type="entry name" value="Ig-like_dom_sf"/>
</dbReference>
<evidence type="ECO:0000256" key="14">
    <source>
        <dbReference type="SAM" id="SignalP"/>
    </source>
</evidence>